<dbReference type="GO" id="GO:0003677">
    <property type="term" value="F:DNA binding"/>
    <property type="evidence" value="ECO:0007669"/>
    <property type="project" value="InterPro"/>
</dbReference>
<evidence type="ECO:0000259" key="1">
    <source>
        <dbReference type="Pfam" id="PF13401"/>
    </source>
</evidence>
<reference evidence="2 3" key="1">
    <citation type="submission" date="2012-07" db="EMBL/GenBank/DDBJ databases">
        <authorList>
            <person name="Durkin A.S."/>
            <person name="McCorrison J."/>
            <person name="Torralba M."/>
            <person name="Gillis M."/>
            <person name="Methe B."/>
            <person name="Sutton G."/>
            <person name="Nelson K.E."/>
        </authorList>
    </citation>
    <scope>NUCLEOTIDE SEQUENCE [LARGE SCALE GENOMIC DNA]</scope>
    <source>
        <strain evidence="2 3">OBRC8</strain>
    </source>
</reference>
<feature type="domain" description="ORC1/DEAH AAA+ ATPase" evidence="1">
    <location>
        <begin position="95"/>
        <end position="209"/>
    </location>
</feature>
<dbReference type="InterPro" id="IPR052026">
    <property type="entry name" value="ExeA_AAA_ATPase_DNA-bind"/>
</dbReference>
<name>J6HC33_9FIRM</name>
<keyword evidence="3" id="KW-1185">Reference proteome</keyword>
<dbReference type="AlphaFoldDB" id="J6HC33"/>
<dbReference type="RefSeq" id="WP_009531584.1">
    <property type="nucleotide sequence ID" value="NZ_ALNK01000036.1"/>
</dbReference>
<dbReference type="InterPro" id="IPR027417">
    <property type="entry name" value="P-loop_NTPase"/>
</dbReference>
<dbReference type="Gene3D" id="1.10.260.40">
    <property type="entry name" value="lambda repressor-like DNA-binding domains"/>
    <property type="match status" value="1"/>
</dbReference>
<dbReference type="InterPro" id="IPR049945">
    <property type="entry name" value="AAA_22"/>
</dbReference>
<dbReference type="EMBL" id="ALNK01000036">
    <property type="protein sequence ID" value="EJU20373.1"/>
    <property type="molecule type" value="Genomic_DNA"/>
</dbReference>
<gene>
    <name evidence="2" type="ORF">HMPREF1143_0100</name>
</gene>
<proteinExistence type="predicted"/>
<dbReference type="InterPro" id="IPR010982">
    <property type="entry name" value="Lambda_DNA-bd_dom_sf"/>
</dbReference>
<dbReference type="Pfam" id="PF13401">
    <property type="entry name" value="AAA_22"/>
    <property type="match status" value="1"/>
</dbReference>
<evidence type="ECO:0000313" key="3">
    <source>
        <dbReference type="Proteomes" id="UP000005244"/>
    </source>
</evidence>
<organism evidence="2 3">
    <name type="scientific">Peptoanaerobacter stomatis</name>
    <dbReference type="NCBI Taxonomy" id="796937"/>
    <lineage>
        <taxon>Bacteria</taxon>
        <taxon>Bacillati</taxon>
        <taxon>Bacillota</taxon>
        <taxon>Clostridia</taxon>
        <taxon>Peptostreptococcales</taxon>
        <taxon>Filifactoraceae</taxon>
        <taxon>Peptoanaerobacter</taxon>
    </lineage>
</organism>
<dbReference type="PANTHER" id="PTHR35894:SF5">
    <property type="entry name" value="MU-LIKE PROPHAGE FLUMU DNA TRANSPOSITION PROTEIN B"/>
    <property type="match status" value="1"/>
</dbReference>
<dbReference type="PANTHER" id="PTHR35894">
    <property type="entry name" value="GENERAL SECRETION PATHWAY PROTEIN A-RELATED"/>
    <property type="match status" value="1"/>
</dbReference>
<dbReference type="GO" id="GO:0016887">
    <property type="term" value="F:ATP hydrolysis activity"/>
    <property type="evidence" value="ECO:0007669"/>
    <property type="project" value="InterPro"/>
</dbReference>
<dbReference type="Gene3D" id="3.40.50.300">
    <property type="entry name" value="P-loop containing nucleotide triphosphate hydrolases"/>
    <property type="match status" value="1"/>
</dbReference>
<sequence>MDEDKRKYLLECFDELTQKEGSASKACRKIGVSDAIMSQIKKGIYKGDSERQFKKLAEYFELKDEAKKSFKNEDYIPTSISESVQGYIKNAQLKGGLVAIAGHAGIGKTRAIRKFKEDNDNSTIFITANPCLNTTKPVLKRICKELNISGVRSNYEMYDLILDKLRDGMVIIFDEAQHLSLKVIETLRGFSDYFNEKNQTLGIVFVGNQTTMDRFGGREDAVFAQIANRTIQKPVFQTSDIKREDIRLLYPNIEQNSMEEDFMLSVARSKEGIRGANNLYTNCYDNEDVSYEGLKNMAKHMKMMI</sequence>
<evidence type="ECO:0000313" key="2">
    <source>
        <dbReference type="EMBL" id="EJU20373.1"/>
    </source>
</evidence>
<protein>
    <submittedName>
        <fullName evidence="2">AAA domain protein</fullName>
    </submittedName>
</protein>
<dbReference type="Proteomes" id="UP000005244">
    <property type="component" value="Unassembled WGS sequence"/>
</dbReference>
<dbReference type="SUPFAM" id="SSF52540">
    <property type="entry name" value="P-loop containing nucleoside triphosphate hydrolases"/>
    <property type="match status" value="1"/>
</dbReference>
<comment type="caution">
    <text evidence="2">The sequence shown here is derived from an EMBL/GenBank/DDBJ whole genome shotgun (WGS) entry which is preliminary data.</text>
</comment>
<accession>J6HC33</accession>